<evidence type="ECO:0000313" key="2">
    <source>
        <dbReference type="Proteomes" id="UP000008311"/>
    </source>
</evidence>
<accession>B9T551</accession>
<dbReference type="AlphaFoldDB" id="B9T551"/>
<gene>
    <name evidence="1" type="ORF">RCOM_0289600</name>
</gene>
<organism evidence="1 2">
    <name type="scientific">Ricinus communis</name>
    <name type="common">Castor bean</name>
    <dbReference type="NCBI Taxonomy" id="3988"/>
    <lineage>
        <taxon>Eukaryota</taxon>
        <taxon>Viridiplantae</taxon>
        <taxon>Streptophyta</taxon>
        <taxon>Embryophyta</taxon>
        <taxon>Tracheophyta</taxon>
        <taxon>Spermatophyta</taxon>
        <taxon>Magnoliopsida</taxon>
        <taxon>eudicotyledons</taxon>
        <taxon>Gunneridae</taxon>
        <taxon>Pentapetalae</taxon>
        <taxon>rosids</taxon>
        <taxon>fabids</taxon>
        <taxon>Malpighiales</taxon>
        <taxon>Euphorbiaceae</taxon>
        <taxon>Acalyphoideae</taxon>
        <taxon>Acalypheae</taxon>
        <taxon>Ricinus</taxon>
    </lineage>
</organism>
<evidence type="ECO:0000313" key="1">
    <source>
        <dbReference type="EMBL" id="EEF29015.1"/>
    </source>
</evidence>
<keyword evidence="2" id="KW-1185">Reference proteome</keyword>
<proteinExistence type="predicted"/>
<dbReference type="InParanoid" id="B9T551"/>
<reference evidence="2" key="1">
    <citation type="journal article" date="2010" name="Nat. Biotechnol.">
        <title>Draft genome sequence of the oilseed species Ricinus communis.</title>
        <authorList>
            <person name="Chan A.P."/>
            <person name="Crabtree J."/>
            <person name="Zhao Q."/>
            <person name="Lorenzi H."/>
            <person name="Orvis J."/>
            <person name="Puiu D."/>
            <person name="Melake-Berhan A."/>
            <person name="Jones K.M."/>
            <person name="Redman J."/>
            <person name="Chen G."/>
            <person name="Cahoon E.B."/>
            <person name="Gedil M."/>
            <person name="Stanke M."/>
            <person name="Haas B.J."/>
            <person name="Wortman J.R."/>
            <person name="Fraser-Liggett C.M."/>
            <person name="Ravel J."/>
            <person name="Rabinowicz P.D."/>
        </authorList>
    </citation>
    <scope>NUCLEOTIDE SEQUENCE [LARGE SCALE GENOMIC DNA]</scope>
    <source>
        <strain evidence="2">cv. Hale</strain>
    </source>
</reference>
<dbReference type="Proteomes" id="UP000008311">
    <property type="component" value="Unassembled WGS sequence"/>
</dbReference>
<name>B9T551_RICCO</name>
<protein>
    <submittedName>
        <fullName evidence="1">Uncharacterized protein</fullName>
    </submittedName>
</protein>
<sequence length="85" mass="9445">MDKQRLNGMTLLGHVLDDMVILLRPVGSSGNNHVWNCGNNMELVKLNPQFHRLSKGQVLRLLGSKMNSGTWSCLGSFTSSFAEKK</sequence>
<dbReference type="EMBL" id="EQ974509">
    <property type="protein sequence ID" value="EEF29015.1"/>
    <property type="molecule type" value="Genomic_DNA"/>
</dbReference>